<comment type="caution">
    <text evidence="1">The sequence shown here is derived from an EMBL/GenBank/DDBJ whole genome shotgun (WGS) entry which is preliminary data.</text>
</comment>
<evidence type="ECO:0000313" key="1">
    <source>
        <dbReference type="EMBL" id="MBD2542600.1"/>
    </source>
</evidence>
<evidence type="ECO:0000313" key="2">
    <source>
        <dbReference type="Proteomes" id="UP000641954"/>
    </source>
</evidence>
<accession>A0ABR8E818</accession>
<dbReference type="EMBL" id="JACJSK010000002">
    <property type="protein sequence ID" value="MBD2542600.1"/>
    <property type="molecule type" value="Genomic_DNA"/>
</dbReference>
<gene>
    <name evidence="1" type="ORF">H6G72_01690</name>
</gene>
<name>A0ABR8E818_9CYAN</name>
<proteinExistence type="predicted"/>
<reference evidence="1 2" key="1">
    <citation type="journal article" date="2020" name="ISME J.">
        <title>Comparative genomics reveals insights into cyanobacterial evolution and habitat adaptation.</title>
        <authorList>
            <person name="Chen M.Y."/>
            <person name="Teng W.K."/>
            <person name="Zhao L."/>
            <person name="Hu C.X."/>
            <person name="Zhou Y.K."/>
            <person name="Han B.P."/>
            <person name="Song L.R."/>
            <person name="Shu W.S."/>
        </authorList>
    </citation>
    <scope>NUCLEOTIDE SEQUENCE [LARGE SCALE GENOMIC DNA]</scope>
    <source>
        <strain evidence="1 2">FACHB-1370</strain>
    </source>
</reference>
<sequence>MFNNSYFWFFAQKINRVAVVAIATNCGTNCGIEQIKPDESPVSRSLRRSPPPTFT</sequence>
<keyword evidence="2" id="KW-1185">Reference proteome</keyword>
<protein>
    <submittedName>
        <fullName evidence="1">Uncharacterized protein</fullName>
    </submittedName>
</protein>
<organism evidence="1 2">
    <name type="scientific">Planktothricoides raciborskii FACHB-1370</name>
    <dbReference type="NCBI Taxonomy" id="2949576"/>
    <lineage>
        <taxon>Bacteria</taxon>
        <taxon>Bacillati</taxon>
        <taxon>Cyanobacteriota</taxon>
        <taxon>Cyanophyceae</taxon>
        <taxon>Oscillatoriophycideae</taxon>
        <taxon>Oscillatoriales</taxon>
        <taxon>Oscillatoriaceae</taxon>
        <taxon>Planktothricoides</taxon>
    </lineage>
</organism>
<dbReference type="Proteomes" id="UP000641954">
    <property type="component" value="Unassembled WGS sequence"/>
</dbReference>